<feature type="compositionally biased region" description="Polar residues" evidence="2">
    <location>
        <begin position="97"/>
        <end position="114"/>
    </location>
</feature>
<evidence type="ECO:0000313" key="4">
    <source>
        <dbReference type="RefSeq" id="XP_065643538.1"/>
    </source>
</evidence>
<keyword evidence="1" id="KW-0175">Coiled coil</keyword>
<feature type="region of interest" description="Disordered" evidence="2">
    <location>
        <begin position="212"/>
        <end position="246"/>
    </location>
</feature>
<feature type="compositionally biased region" description="Low complexity" evidence="2">
    <location>
        <begin position="219"/>
        <end position="232"/>
    </location>
</feature>
<reference evidence="4" key="2">
    <citation type="submission" date="2025-08" db="UniProtKB">
        <authorList>
            <consortium name="RefSeq"/>
        </authorList>
    </citation>
    <scope>IDENTIFICATION</scope>
</reference>
<dbReference type="Proteomes" id="UP001652625">
    <property type="component" value="Chromosome 01"/>
</dbReference>
<feature type="region of interest" description="Disordered" evidence="2">
    <location>
        <begin position="157"/>
        <end position="186"/>
    </location>
</feature>
<dbReference type="GeneID" id="100208035"/>
<feature type="coiled-coil region" evidence="1">
    <location>
        <begin position="1"/>
        <end position="41"/>
    </location>
</feature>
<feature type="compositionally biased region" description="Low complexity" evidence="2">
    <location>
        <begin position="783"/>
        <end position="794"/>
    </location>
</feature>
<feature type="region of interest" description="Disordered" evidence="2">
    <location>
        <begin position="760"/>
        <end position="804"/>
    </location>
</feature>
<organism evidence="3 4">
    <name type="scientific">Hydra vulgaris</name>
    <name type="common">Hydra</name>
    <name type="synonym">Hydra attenuata</name>
    <dbReference type="NCBI Taxonomy" id="6087"/>
    <lineage>
        <taxon>Eukaryota</taxon>
        <taxon>Metazoa</taxon>
        <taxon>Cnidaria</taxon>
        <taxon>Hydrozoa</taxon>
        <taxon>Hydroidolina</taxon>
        <taxon>Anthoathecata</taxon>
        <taxon>Aplanulata</taxon>
        <taxon>Hydridae</taxon>
        <taxon>Hydra</taxon>
    </lineage>
</organism>
<proteinExistence type="predicted"/>
<feature type="region of interest" description="Disordered" evidence="2">
    <location>
        <begin position="94"/>
        <end position="121"/>
    </location>
</feature>
<name>A0ABM4B3Z2_HYDVU</name>
<protein>
    <submittedName>
        <fullName evidence="4">Uncharacterized protein LOC100208035 isoform X4</fullName>
    </submittedName>
</protein>
<dbReference type="RefSeq" id="XP_065643538.1">
    <property type="nucleotide sequence ID" value="XM_065787466.1"/>
</dbReference>
<keyword evidence="3" id="KW-1185">Reference proteome</keyword>
<accession>A0ABM4B3Z2</accession>
<sequence>MKENNERLEKAELRHKHALHEIQLKQQKEDLIGELDHLELKEQLKKKNIAVNNKVPLYQRLQDSKMKQMSLEQAFENAYNPTAGILMESSFKPLNEFDNSSEGTDNNMLPNQSENEVEKLNEDSLPIPLSRLEKLRLHIKQQKKDQLKGIEDLVVNKAPSSDQNESNLSKNESQSSKTIATHQADSLQSMNISSACERRSWTSVEFNSCSRHAPSVDQSASSSERGLSSERTSSNEKTSSRVEVSNEKLTSEKINYTQHLLEHQQQVLKFQESLLKTQILNTALTSSCTNHVTTSSDAITQKLTQSSSKLSMSSGHSDSSSLKQYSLSKIDNHFSSIGHHTTSQQASEHSVILEKMTCEVQIQTSFIEVDNATQTSFNERKNNLEYKNFNESSKLQENTQDHIIPKECTLDYPKHTKQKSSEIKNSSKLNSDVVSEKIKNKKIALRQQYPELFMKSSTNPTDSIDLTDSTDRVRNYKQHIKDQQVKLKLIRDSKKEKKETEMEIPTTDETSKEKTEMSLPTTFLDTNKTKQYNLSFSLHSNIDRTDNNKIDMHNITEECKQLSQQLKQTNITDSINHKKFIDKCSVNEFLLRQTNVDPLLWEDHLTNTKVGRTTLDIPSTSNEAVFVKSYNTSVNLTSNNSKQFDRSQLTSYRSMEMINKENDREYDFSLIDDQLNSFDSWLKKHCFAETSHSVLSHSSPSLSPSSFQKVEVDYAKAHMLNCSANMSFQDYSHNNTPDYFKRVSEDPPFSPIYEVEEKTPFREKNFTSPSSSSIGSLQEQFLSGPSRTSQSSPSHTVHDLSEKHTYKEPNYADIGTKLLSLKNDFNQLEYKGDFIQLPAYKDGLNQGCVNKDNFHQPIFNEDNFNQLAVVQDDYDQQSVYKDNFNQQTVIQENYYQQSVSKDDFIQHSVSKNLHNSYINLKKISSQIKDNESIGEFYPLQPVQQSSLSYVENQALQLSTNTTDVVQLNSDKIINFECNEVLASTQQKVSTLKAHDPVFIKLGQPIETTDGFERFLQPAVIKNSNEGSETFELPQVKKVLTNDNSSFSSNGSPLFLPVSCSYQKDLKYSINNSVSTSVGDSSYDATLISKKGTSSDSPQIIQKISGFQTNIFNDHKEMNGKELSTKEDKFHRLSPHSSFKYNTFTTFGHESQQESFTTFGHDSHLESSENNNEHASFAHENQQCLFYDNHPDSFLNPSLTFYELTNQNHQNELSNQKVYETSTSLQLNEFKNQPIKSTNNVLETQVQNNGSVDLTTDLVPENIYSFSLKHFGEWNKKVTELVNYKQSNNNSQQNNKESETESNHQYALKSIMPYFEDITMDFTARKISGSSFSRASINVEQDSFIPLPQQTRKGVISDSVQNVCLTKEPLNDDKFVKNASQDYVKDYSHQNINVERTTDNKSLHLNESRLEISNTNDFTTELSVLSDLDLSMISGSVDWSSLAPFHESGSSSQESLENILNYQSISQVDLQEKNHSLQGPNQESEEVALTDESLYHQNFIQNSKKPDVLFYNQEKLVINKHTYHQEQSMKESNKFKDILQTSIKENKLKSNSDKLKKAEQSTQIKLDSDVVKEKLFESKKRTKSLYEQLPEVKQQNALKEKNELLKRNRAKMKEYHEKLQKTIKKRIKK</sequence>
<evidence type="ECO:0000313" key="3">
    <source>
        <dbReference type="Proteomes" id="UP001652625"/>
    </source>
</evidence>
<gene>
    <name evidence="4" type="primary">LOC100208035</name>
</gene>
<evidence type="ECO:0000256" key="1">
    <source>
        <dbReference type="SAM" id="Coils"/>
    </source>
</evidence>
<reference evidence="3" key="1">
    <citation type="submission" date="2025-05" db="UniProtKB">
        <authorList>
            <consortium name="RefSeq"/>
        </authorList>
    </citation>
    <scope>NUCLEOTIDE SEQUENCE [LARGE SCALE GENOMIC DNA]</scope>
</reference>
<evidence type="ECO:0000256" key="2">
    <source>
        <dbReference type="SAM" id="MobiDB-lite"/>
    </source>
</evidence>
<feature type="coiled-coil region" evidence="1">
    <location>
        <begin position="1597"/>
        <end position="1624"/>
    </location>
</feature>
<feature type="compositionally biased region" description="Polar residues" evidence="2">
    <location>
        <begin position="158"/>
        <end position="186"/>
    </location>
</feature>
<feature type="compositionally biased region" description="Polar residues" evidence="2">
    <location>
        <begin position="766"/>
        <end position="781"/>
    </location>
</feature>
<feature type="region of interest" description="Disordered" evidence="2">
    <location>
        <begin position="493"/>
        <end position="517"/>
    </location>
</feature>